<dbReference type="Proteomes" id="UP001647509">
    <property type="component" value="Unassembled WGS sequence"/>
</dbReference>
<dbReference type="EMBL" id="JAHKPD010000011">
    <property type="protein sequence ID" value="MBU2950298.1"/>
    <property type="molecule type" value="Genomic_DNA"/>
</dbReference>
<name>A0ACC5U7J5_9FLAO</name>
<gene>
    <name evidence="1" type="ORF">KO493_06285</name>
</gene>
<protein>
    <submittedName>
        <fullName evidence="1">Uncharacterized protein</fullName>
    </submittedName>
</protein>
<keyword evidence="2" id="KW-1185">Reference proteome</keyword>
<evidence type="ECO:0000313" key="2">
    <source>
        <dbReference type="Proteomes" id="UP001647509"/>
    </source>
</evidence>
<comment type="caution">
    <text evidence="1">The sequence shown here is derived from an EMBL/GenBank/DDBJ whole genome shotgun (WGS) entry which is preliminary data.</text>
</comment>
<reference evidence="1" key="1">
    <citation type="submission" date="2021-05" db="EMBL/GenBank/DDBJ databases">
        <title>Draft genomes of bacteria isolated from model marine particles.</title>
        <authorList>
            <person name="Datta M.S."/>
            <person name="Schwartzman J.A."/>
            <person name="Enke T.N."/>
            <person name="Saavedra J."/>
            <person name="Cermak N."/>
            <person name="Cordero O.X."/>
        </authorList>
    </citation>
    <scope>NUCLEOTIDE SEQUENCE</scope>
    <source>
        <strain evidence="1">I2M19</strain>
    </source>
</reference>
<evidence type="ECO:0000313" key="1">
    <source>
        <dbReference type="EMBL" id="MBU2950298.1"/>
    </source>
</evidence>
<proteinExistence type="predicted"/>
<sequence length="188" mass="21857">MKTRNTDYILGSVFLALTIAFIIISMTNKPFFDWVFERHHNQWSWYLRPLFLIPFCYFAYKKSFAGMMISLFALFTSMFWFPKPEIVSDQVITFLEFEKSYLYDSWDLNKILLTLTIPISLSALGLAFWKRSLMMGIAVLAFMATGKMIWSIQQAGESGTSILVPAIIGLIICCTILYFGFKRLERKK</sequence>
<accession>A0ACC5U7J5</accession>
<organism evidence="1 2">
    <name type="scientific">Pseudotamlana agarivorans</name>
    <dbReference type="NCBI Taxonomy" id="481183"/>
    <lineage>
        <taxon>Bacteria</taxon>
        <taxon>Pseudomonadati</taxon>
        <taxon>Bacteroidota</taxon>
        <taxon>Flavobacteriia</taxon>
        <taxon>Flavobacteriales</taxon>
        <taxon>Flavobacteriaceae</taxon>
        <taxon>Pseudotamlana</taxon>
    </lineage>
</organism>